<keyword evidence="2" id="KW-0808">Transferase</keyword>
<proteinExistence type="predicted"/>
<dbReference type="InterPro" id="IPR043129">
    <property type="entry name" value="ATPase_NBD"/>
</dbReference>
<protein>
    <submittedName>
        <fullName evidence="2">tRNA (Adenosine(37)-N6)-threonylcarbamoyltransferase complex dimerization subunit type 1 TsaB</fullName>
        <ecNumber evidence="2">2.3.1.234</ecNumber>
    </submittedName>
</protein>
<dbReference type="InterPro" id="IPR000905">
    <property type="entry name" value="Gcp-like_dom"/>
</dbReference>
<dbReference type="EMBL" id="JBBVGT010000002">
    <property type="protein sequence ID" value="MFB5945040.1"/>
    <property type="molecule type" value="Genomic_DNA"/>
</dbReference>
<organism evidence="2 3">
    <name type="scientific">Albibacterium profundi</name>
    <dbReference type="NCBI Taxonomy" id="3134906"/>
    <lineage>
        <taxon>Bacteria</taxon>
        <taxon>Pseudomonadati</taxon>
        <taxon>Bacteroidota</taxon>
        <taxon>Sphingobacteriia</taxon>
        <taxon>Sphingobacteriales</taxon>
        <taxon>Sphingobacteriaceae</taxon>
        <taxon>Albibacterium</taxon>
    </lineage>
</organism>
<dbReference type="NCBIfam" id="TIGR03725">
    <property type="entry name" value="T6A_YeaZ"/>
    <property type="match status" value="1"/>
</dbReference>
<reference evidence="2 3" key="1">
    <citation type="submission" date="2024-04" db="EMBL/GenBank/DDBJ databases">
        <title>Albibacterium profundi sp. nov., isolated from sediment of the Challenger Deep of Mariana Trench.</title>
        <authorList>
            <person name="Wang Y."/>
        </authorList>
    </citation>
    <scope>NUCLEOTIDE SEQUENCE [LARGE SCALE GENOMIC DNA]</scope>
    <source>
        <strain evidence="2 3">RHL897</strain>
    </source>
</reference>
<evidence type="ECO:0000313" key="2">
    <source>
        <dbReference type="EMBL" id="MFB5945040.1"/>
    </source>
</evidence>
<keyword evidence="3" id="KW-1185">Reference proteome</keyword>
<keyword evidence="2" id="KW-0012">Acyltransferase</keyword>
<gene>
    <name evidence="2" type="primary">tsaB</name>
    <name evidence="2" type="ORF">WKR92_04265</name>
</gene>
<accession>A0ABV5CBY1</accession>
<dbReference type="Proteomes" id="UP001580928">
    <property type="component" value="Unassembled WGS sequence"/>
</dbReference>
<comment type="caution">
    <text evidence="2">The sequence shown here is derived from an EMBL/GenBank/DDBJ whole genome shotgun (WGS) entry which is preliminary data.</text>
</comment>
<dbReference type="EC" id="2.3.1.234" evidence="2"/>
<dbReference type="InterPro" id="IPR022496">
    <property type="entry name" value="T6A_TsaB"/>
</dbReference>
<dbReference type="CDD" id="cd24032">
    <property type="entry name" value="ASKHA_NBD_TsaB"/>
    <property type="match status" value="1"/>
</dbReference>
<dbReference type="PANTHER" id="PTHR11735:SF11">
    <property type="entry name" value="TRNA THREONYLCARBAMOYLADENOSINE BIOSYNTHESIS PROTEIN TSAB"/>
    <property type="match status" value="1"/>
</dbReference>
<sequence length="229" mass="25188">MLILQIETATAVCSVALSDSGKTIHHVDLNEPNVHASKLTRLIEEVMTETGYSLNNLDAIAVSKGPGSYTGLRIGVSTAKGLCYGLDKPLVAIDSLYSLAHGYNKLHEAVSANSLLYPMIDARRREVYTAAYDGALNLKKPTQAEIIDVDFFNDISESDSIVLFGDGADKFAETFVADTRVNVVENFRQSADYLSGPAFQAFERKNFDDVAYFEPFYLKDFVPLKSKNP</sequence>
<dbReference type="SUPFAM" id="SSF53067">
    <property type="entry name" value="Actin-like ATPase domain"/>
    <property type="match status" value="2"/>
</dbReference>
<dbReference type="RefSeq" id="WP_375556594.1">
    <property type="nucleotide sequence ID" value="NZ_JBBVGT010000002.1"/>
</dbReference>
<evidence type="ECO:0000313" key="3">
    <source>
        <dbReference type="Proteomes" id="UP001580928"/>
    </source>
</evidence>
<dbReference type="Gene3D" id="3.30.420.40">
    <property type="match status" value="2"/>
</dbReference>
<dbReference type="PANTHER" id="PTHR11735">
    <property type="entry name" value="TRNA N6-ADENOSINE THREONYLCARBAMOYLTRANSFERASE"/>
    <property type="match status" value="1"/>
</dbReference>
<dbReference type="GO" id="GO:0061711">
    <property type="term" value="F:tRNA N(6)-L-threonylcarbamoyladenine synthase activity"/>
    <property type="evidence" value="ECO:0007669"/>
    <property type="project" value="UniProtKB-EC"/>
</dbReference>
<name>A0ABV5CBY1_9SPHI</name>
<evidence type="ECO:0000259" key="1">
    <source>
        <dbReference type="Pfam" id="PF00814"/>
    </source>
</evidence>
<dbReference type="Pfam" id="PF00814">
    <property type="entry name" value="TsaD"/>
    <property type="match status" value="1"/>
</dbReference>
<feature type="domain" description="Gcp-like" evidence="1">
    <location>
        <begin position="35"/>
        <end position="133"/>
    </location>
</feature>